<accession>A0A0L0GA71</accession>
<sequence>MRFFLAILIALSAVVYAGTTPEGLKFLYENKDKEGVITLASGLQYKVLSSGPGDGPSPLVNTPCDCHYEGKFIDGKVFDSSYARGQPTKFAPNQVIKGWTEAMQLMRQGDKWEMYIPSELAYGDRGGMIPAGAVLIFTMEIVKVHETPKPKTEL</sequence>
<evidence type="ECO:0000313" key="11">
    <source>
        <dbReference type="Proteomes" id="UP000054560"/>
    </source>
</evidence>
<evidence type="ECO:0000256" key="1">
    <source>
        <dbReference type="ARBA" id="ARBA00000971"/>
    </source>
</evidence>
<dbReference type="FunFam" id="3.10.50.40:FF:000045">
    <property type="entry name" value="Peptidyl-prolyl cis-trans isomerase"/>
    <property type="match status" value="1"/>
</dbReference>
<dbReference type="Pfam" id="PF01346">
    <property type="entry name" value="FKBP_N"/>
    <property type="match status" value="1"/>
</dbReference>
<dbReference type="InterPro" id="IPR046357">
    <property type="entry name" value="PPIase_dom_sf"/>
</dbReference>
<dbReference type="EC" id="5.2.1.8" evidence="3 7"/>
<evidence type="ECO:0000256" key="6">
    <source>
        <dbReference type="ARBA" id="ARBA00023235"/>
    </source>
</evidence>
<proteinExistence type="inferred from homology"/>
<dbReference type="EMBL" id="KQ241718">
    <property type="protein sequence ID" value="KNC85138.1"/>
    <property type="molecule type" value="Genomic_DNA"/>
</dbReference>
<gene>
    <name evidence="10" type="ORF">SARC_02662</name>
</gene>
<evidence type="ECO:0000256" key="5">
    <source>
        <dbReference type="ARBA" id="ARBA00023110"/>
    </source>
</evidence>
<comment type="similarity">
    <text evidence="2">Belongs to the FKBP-type PPIase family.</text>
</comment>
<feature type="signal peptide" evidence="8">
    <location>
        <begin position="1"/>
        <end position="17"/>
    </location>
</feature>
<organism evidence="10 11">
    <name type="scientific">Sphaeroforma arctica JP610</name>
    <dbReference type="NCBI Taxonomy" id="667725"/>
    <lineage>
        <taxon>Eukaryota</taxon>
        <taxon>Ichthyosporea</taxon>
        <taxon>Ichthyophonida</taxon>
        <taxon>Sphaeroforma</taxon>
    </lineage>
</organism>
<feature type="chain" id="PRO_5005539221" description="peptidylprolyl isomerase" evidence="8">
    <location>
        <begin position="18"/>
        <end position="154"/>
    </location>
</feature>
<dbReference type="InterPro" id="IPR000774">
    <property type="entry name" value="PPIase_FKBP_N"/>
</dbReference>
<keyword evidence="4 8" id="KW-0732">Signal</keyword>
<dbReference type="PANTHER" id="PTHR43811:SF57">
    <property type="entry name" value="FKBP-TYPE PEPTIDYL-PROLYL CIS-TRANS ISOMERASE FKPA-RELATED"/>
    <property type="match status" value="1"/>
</dbReference>
<reference evidence="10 11" key="1">
    <citation type="submission" date="2011-02" db="EMBL/GenBank/DDBJ databases">
        <title>The Genome Sequence of Sphaeroforma arctica JP610.</title>
        <authorList>
            <consortium name="The Broad Institute Genome Sequencing Platform"/>
            <person name="Russ C."/>
            <person name="Cuomo C."/>
            <person name="Young S.K."/>
            <person name="Zeng Q."/>
            <person name="Gargeya S."/>
            <person name="Alvarado L."/>
            <person name="Berlin A."/>
            <person name="Chapman S.B."/>
            <person name="Chen Z."/>
            <person name="Freedman E."/>
            <person name="Gellesch M."/>
            <person name="Goldberg J."/>
            <person name="Griggs A."/>
            <person name="Gujja S."/>
            <person name="Heilman E."/>
            <person name="Heiman D."/>
            <person name="Howarth C."/>
            <person name="Mehta T."/>
            <person name="Neiman D."/>
            <person name="Pearson M."/>
            <person name="Roberts A."/>
            <person name="Saif S."/>
            <person name="Shea T."/>
            <person name="Shenoy N."/>
            <person name="Sisk P."/>
            <person name="Stolte C."/>
            <person name="Sykes S."/>
            <person name="White J."/>
            <person name="Yandava C."/>
            <person name="Burger G."/>
            <person name="Gray M.W."/>
            <person name="Holland P.W.H."/>
            <person name="King N."/>
            <person name="Lang F.B.F."/>
            <person name="Roger A.J."/>
            <person name="Ruiz-Trillo I."/>
            <person name="Haas B."/>
            <person name="Nusbaum C."/>
            <person name="Birren B."/>
        </authorList>
    </citation>
    <scope>NUCLEOTIDE SEQUENCE [LARGE SCALE GENOMIC DNA]</scope>
    <source>
        <strain evidence="10 11">JP610</strain>
    </source>
</reference>
<dbReference type="GeneID" id="25903166"/>
<dbReference type="STRING" id="667725.A0A0L0GA71"/>
<keyword evidence="6 7" id="KW-0413">Isomerase</keyword>
<dbReference type="PROSITE" id="PS50059">
    <property type="entry name" value="FKBP_PPIASE"/>
    <property type="match status" value="1"/>
</dbReference>
<dbReference type="RefSeq" id="XP_014159040.1">
    <property type="nucleotide sequence ID" value="XM_014303565.1"/>
</dbReference>
<dbReference type="OrthoDB" id="1902587at2759"/>
<dbReference type="Gene3D" id="3.10.50.40">
    <property type="match status" value="1"/>
</dbReference>
<dbReference type="InterPro" id="IPR001179">
    <property type="entry name" value="PPIase_FKBP_dom"/>
</dbReference>
<dbReference type="Pfam" id="PF00254">
    <property type="entry name" value="FKBP_C"/>
    <property type="match status" value="1"/>
</dbReference>
<dbReference type="eggNOG" id="KOG0549">
    <property type="taxonomic scope" value="Eukaryota"/>
</dbReference>
<evidence type="ECO:0000256" key="4">
    <source>
        <dbReference type="ARBA" id="ARBA00022729"/>
    </source>
</evidence>
<evidence type="ECO:0000256" key="8">
    <source>
        <dbReference type="SAM" id="SignalP"/>
    </source>
</evidence>
<dbReference type="AlphaFoldDB" id="A0A0L0GA71"/>
<keyword evidence="5 7" id="KW-0697">Rotamase</keyword>
<dbReference type="SUPFAM" id="SSF54534">
    <property type="entry name" value="FKBP-like"/>
    <property type="match status" value="1"/>
</dbReference>
<evidence type="ECO:0000313" key="10">
    <source>
        <dbReference type="EMBL" id="KNC85138.1"/>
    </source>
</evidence>
<name>A0A0L0GA71_9EUKA</name>
<dbReference type="GO" id="GO:0003755">
    <property type="term" value="F:peptidyl-prolyl cis-trans isomerase activity"/>
    <property type="evidence" value="ECO:0007669"/>
    <property type="project" value="UniProtKB-KW"/>
</dbReference>
<evidence type="ECO:0000256" key="3">
    <source>
        <dbReference type="ARBA" id="ARBA00013194"/>
    </source>
</evidence>
<dbReference type="PANTHER" id="PTHR43811">
    <property type="entry name" value="FKBP-TYPE PEPTIDYL-PROLYL CIS-TRANS ISOMERASE FKPA"/>
    <property type="match status" value="1"/>
</dbReference>
<feature type="domain" description="PPIase FKBP-type" evidence="9">
    <location>
        <begin position="61"/>
        <end position="145"/>
    </location>
</feature>
<evidence type="ECO:0000256" key="7">
    <source>
        <dbReference type="PROSITE-ProRule" id="PRU00277"/>
    </source>
</evidence>
<evidence type="ECO:0000259" key="9">
    <source>
        <dbReference type="PROSITE" id="PS50059"/>
    </source>
</evidence>
<comment type="catalytic activity">
    <reaction evidence="1 7">
        <text>[protein]-peptidylproline (omega=180) = [protein]-peptidylproline (omega=0)</text>
        <dbReference type="Rhea" id="RHEA:16237"/>
        <dbReference type="Rhea" id="RHEA-COMP:10747"/>
        <dbReference type="Rhea" id="RHEA-COMP:10748"/>
        <dbReference type="ChEBI" id="CHEBI:83833"/>
        <dbReference type="ChEBI" id="CHEBI:83834"/>
        <dbReference type="EC" id="5.2.1.8"/>
    </reaction>
</comment>
<keyword evidence="11" id="KW-1185">Reference proteome</keyword>
<dbReference type="Proteomes" id="UP000054560">
    <property type="component" value="Unassembled WGS sequence"/>
</dbReference>
<evidence type="ECO:0000256" key="2">
    <source>
        <dbReference type="ARBA" id="ARBA00006577"/>
    </source>
</evidence>
<protein>
    <recommendedName>
        <fullName evidence="3 7">peptidylprolyl isomerase</fullName>
        <ecNumber evidence="3 7">5.2.1.8</ecNumber>
    </recommendedName>
</protein>
<dbReference type="GO" id="GO:0006457">
    <property type="term" value="P:protein folding"/>
    <property type="evidence" value="ECO:0007669"/>
    <property type="project" value="InterPro"/>
</dbReference>